<feature type="region of interest" description="Disordered" evidence="1">
    <location>
        <begin position="1"/>
        <end position="37"/>
    </location>
</feature>
<reference evidence="3" key="1">
    <citation type="submission" date="2015-09" db="EMBL/GenBank/DDBJ databases">
        <authorList>
            <consortium name="Pathogen Informatics"/>
        </authorList>
    </citation>
    <scope>NUCLEOTIDE SEQUENCE [LARGE SCALE GENOMIC DNA]</scope>
    <source>
        <strain evidence="3">Lake Konstanz</strain>
    </source>
</reference>
<keyword evidence="3" id="KW-1185">Reference proteome</keyword>
<accession>A0A0S4JIM4</accession>
<evidence type="ECO:0000256" key="1">
    <source>
        <dbReference type="SAM" id="MobiDB-lite"/>
    </source>
</evidence>
<protein>
    <submittedName>
        <fullName evidence="2">Uncharacterized protein</fullName>
    </submittedName>
</protein>
<sequence length="483" mass="52214">MSHQRGKTPQSNRATPQPLQAKNFTRHPTPSSLDNAKKHSHLPVQYVTPEEVAQHAERVCVSPSDFLDTHNHQHQKRAGGGVSWQTSSSLPTVATSQDRGGATTLAIPSCYHTNQRVLASTHPQPTTTTTTQQASTSTSVHASPTHNNNNNTTSRNARGSGGDAASVATVAPYGGRFFFRNARGSGGDAASVVAVAHTATLSPGPRSTSPPHNGTLAAMAPVGRLGASIDTNRRLAAMCHTLKQVGEVRAGAALPSSSTATSILRPLSSTGQVAKRMGFQNHTMNLGGGGGGGEATVSPLSDRSLSPLSWAEDAGGALDPTLSHDGLLLGNSVYQSHTNTSVLSQAAMWSSTVGLVRQRRAEQDEAKMMQRLTTFLVNRRWSSTVGLVRQRRAEQDEAKMMQRLTTFLVNDDKRCCAKSVFLEKMLDERRVIWSKVFVHASFVAMLAHHVTLRRAYDVLKQKFLYRYLRFVRKKRSPDNGRNA</sequence>
<dbReference type="EMBL" id="CYKH01001916">
    <property type="protein sequence ID" value="CUG91379.1"/>
    <property type="molecule type" value="Genomic_DNA"/>
</dbReference>
<evidence type="ECO:0000313" key="2">
    <source>
        <dbReference type="EMBL" id="CUG91379.1"/>
    </source>
</evidence>
<name>A0A0S4JIM4_BODSA</name>
<proteinExistence type="predicted"/>
<feature type="compositionally biased region" description="Polar residues" evidence="1">
    <location>
        <begin position="7"/>
        <end position="34"/>
    </location>
</feature>
<feature type="region of interest" description="Disordered" evidence="1">
    <location>
        <begin position="121"/>
        <end position="164"/>
    </location>
</feature>
<dbReference type="Proteomes" id="UP000051952">
    <property type="component" value="Unassembled WGS sequence"/>
</dbReference>
<dbReference type="AlphaFoldDB" id="A0A0S4JIM4"/>
<evidence type="ECO:0000313" key="3">
    <source>
        <dbReference type="Proteomes" id="UP000051952"/>
    </source>
</evidence>
<feature type="region of interest" description="Disordered" evidence="1">
    <location>
        <begin position="66"/>
        <end position="100"/>
    </location>
</feature>
<feature type="compositionally biased region" description="Polar residues" evidence="1">
    <location>
        <begin position="83"/>
        <end position="98"/>
    </location>
</feature>
<feature type="compositionally biased region" description="Low complexity" evidence="1">
    <location>
        <begin position="121"/>
        <end position="158"/>
    </location>
</feature>
<gene>
    <name evidence="2" type="ORF">BSAL_31770</name>
</gene>
<organism evidence="2 3">
    <name type="scientific">Bodo saltans</name>
    <name type="common">Flagellated protozoan</name>
    <dbReference type="NCBI Taxonomy" id="75058"/>
    <lineage>
        <taxon>Eukaryota</taxon>
        <taxon>Discoba</taxon>
        <taxon>Euglenozoa</taxon>
        <taxon>Kinetoplastea</taxon>
        <taxon>Metakinetoplastina</taxon>
        <taxon>Eubodonida</taxon>
        <taxon>Bodonidae</taxon>
        <taxon>Bodo</taxon>
    </lineage>
</organism>